<sequence>MWWIVLFVIYTLLLLGFLTENAQLKGKLEAREYEKRVLESRLRHFEGDN</sequence>
<proteinExistence type="predicted"/>
<dbReference type="SMR" id="Q4ZC01"/>
<accession>Q4ZC01</accession>
<protein>
    <submittedName>
        <fullName evidence="1">ORF127</fullName>
    </submittedName>
</protein>
<reference evidence="1 2" key="1">
    <citation type="journal article" date="2005" name="Proc. Natl. Acad. Sci. U.S.A.">
        <title>The complete genomes and proteomes of 27 Staphylococcus aureus bacteriophages.</title>
        <authorList>
            <person name="Kwan T."/>
            <person name="Liu J."/>
            <person name="Dubow M."/>
            <person name="Gros P."/>
            <person name="Pelletier J."/>
        </authorList>
    </citation>
    <scope>NUCLEOTIDE SEQUENCE</scope>
</reference>
<name>Q4ZC01_9CAUD</name>
<dbReference type="RefSeq" id="YP_240225.1">
    <property type="nucleotide sequence ID" value="NC_007056.1"/>
</dbReference>
<dbReference type="GeneID" id="5133169"/>
<keyword evidence="2" id="KW-1185">Reference proteome</keyword>
<organism evidence="1 2">
    <name type="scientific">Staphylococcus phage EW</name>
    <dbReference type="NCBI Taxonomy" id="2936814"/>
    <lineage>
        <taxon>Viruses</taxon>
        <taxon>Duplodnaviria</taxon>
        <taxon>Heunggongvirae</taxon>
        <taxon>Uroviricota</taxon>
        <taxon>Caudoviricetes</taxon>
        <taxon>Azeredovirinae</taxon>
        <taxon>Phietavirus</taxon>
        <taxon>Phietavirus EW</taxon>
    </lineage>
</organism>
<dbReference type="KEGG" id="vg:5133169"/>
<evidence type="ECO:0000313" key="2">
    <source>
        <dbReference type="Proteomes" id="UP000001464"/>
    </source>
</evidence>
<dbReference type="Proteomes" id="UP000001464">
    <property type="component" value="Segment"/>
</dbReference>
<evidence type="ECO:0000313" key="1">
    <source>
        <dbReference type="EMBL" id="AAX91407.1"/>
    </source>
</evidence>
<dbReference type="EMBL" id="AY954959">
    <property type="protein sequence ID" value="AAX91407.1"/>
    <property type="molecule type" value="Genomic_DNA"/>
</dbReference>